<comment type="caution">
    <text evidence="1">The sequence shown here is derived from an EMBL/GenBank/DDBJ whole genome shotgun (WGS) entry which is preliminary data.</text>
</comment>
<sequence>MFANVQCGEFDRFDLIVLMTVDDDRHNVIIKTISGGNGDAMPSMCFYYFLCLTVSIIDDRTPC</sequence>
<evidence type="ECO:0000313" key="1">
    <source>
        <dbReference type="EMBL" id="KAJ6216563.1"/>
    </source>
</evidence>
<keyword evidence="2" id="KW-1185">Reference proteome</keyword>
<protein>
    <submittedName>
        <fullName evidence="1">Uncharacterized protein</fullName>
    </submittedName>
</protein>
<accession>A0A9Q0RI86</accession>
<dbReference type="AlphaFoldDB" id="A0A9Q0RI86"/>
<gene>
    <name evidence="1" type="ORF">RDWZM_007720</name>
</gene>
<proteinExistence type="predicted"/>
<evidence type="ECO:0000313" key="2">
    <source>
        <dbReference type="Proteomes" id="UP001142055"/>
    </source>
</evidence>
<dbReference type="Proteomes" id="UP001142055">
    <property type="component" value="Chromosome 3"/>
</dbReference>
<dbReference type="EMBL" id="JAPWDV010000003">
    <property type="protein sequence ID" value="KAJ6216563.1"/>
    <property type="molecule type" value="Genomic_DNA"/>
</dbReference>
<reference evidence="1" key="1">
    <citation type="submission" date="2022-12" db="EMBL/GenBank/DDBJ databases">
        <title>Genome assemblies of Blomia tropicalis.</title>
        <authorList>
            <person name="Cui Y."/>
        </authorList>
    </citation>
    <scope>NUCLEOTIDE SEQUENCE</scope>
    <source>
        <tissue evidence="1">Adult mites</tissue>
    </source>
</reference>
<name>A0A9Q0RI86_BLOTA</name>
<organism evidence="1 2">
    <name type="scientific">Blomia tropicalis</name>
    <name type="common">Mite</name>
    <dbReference type="NCBI Taxonomy" id="40697"/>
    <lineage>
        <taxon>Eukaryota</taxon>
        <taxon>Metazoa</taxon>
        <taxon>Ecdysozoa</taxon>
        <taxon>Arthropoda</taxon>
        <taxon>Chelicerata</taxon>
        <taxon>Arachnida</taxon>
        <taxon>Acari</taxon>
        <taxon>Acariformes</taxon>
        <taxon>Sarcoptiformes</taxon>
        <taxon>Astigmata</taxon>
        <taxon>Glycyphagoidea</taxon>
        <taxon>Echimyopodidae</taxon>
        <taxon>Blomia</taxon>
    </lineage>
</organism>